<reference evidence="6" key="1">
    <citation type="submission" date="2021-02" db="EMBL/GenBank/DDBJ databases">
        <authorList>
            <person name="Dougan E. K."/>
            <person name="Rhodes N."/>
            <person name="Thang M."/>
            <person name="Chan C."/>
        </authorList>
    </citation>
    <scope>NUCLEOTIDE SEQUENCE</scope>
</reference>
<feature type="compositionally biased region" description="Acidic residues" evidence="5">
    <location>
        <begin position="476"/>
        <end position="488"/>
    </location>
</feature>
<evidence type="ECO:0000256" key="1">
    <source>
        <dbReference type="ARBA" id="ARBA00022603"/>
    </source>
</evidence>
<feature type="binding site" evidence="4">
    <location>
        <position position="390"/>
    </location>
    <ligand>
        <name>S-adenosyl-L-methionine</name>
        <dbReference type="ChEBI" id="CHEBI:59789"/>
    </ligand>
</feature>
<evidence type="ECO:0008006" key="8">
    <source>
        <dbReference type="Google" id="ProtNLM"/>
    </source>
</evidence>
<feature type="region of interest" description="Disordered" evidence="5">
    <location>
        <begin position="464"/>
        <end position="507"/>
    </location>
</feature>
<dbReference type="EMBL" id="CAJNNW010032493">
    <property type="protein sequence ID" value="CAE8713448.1"/>
    <property type="molecule type" value="Genomic_DNA"/>
</dbReference>
<dbReference type="InterPro" id="IPR029063">
    <property type="entry name" value="SAM-dependent_MTases_sf"/>
</dbReference>
<keyword evidence="1 4" id="KW-0489">Methyltransferase</keyword>
<gene>
    <name evidence="6" type="ORF">PGLA2088_LOCUS37535</name>
</gene>
<proteinExistence type="inferred from homology"/>
<organism evidence="6 7">
    <name type="scientific">Polarella glacialis</name>
    <name type="common">Dinoflagellate</name>
    <dbReference type="NCBI Taxonomy" id="89957"/>
    <lineage>
        <taxon>Eukaryota</taxon>
        <taxon>Sar</taxon>
        <taxon>Alveolata</taxon>
        <taxon>Dinophyceae</taxon>
        <taxon>Suessiales</taxon>
        <taxon>Suessiaceae</taxon>
        <taxon>Polarella</taxon>
    </lineage>
</organism>
<evidence type="ECO:0000256" key="5">
    <source>
        <dbReference type="SAM" id="MobiDB-lite"/>
    </source>
</evidence>
<protein>
    <recommendedName>
        <fullName evidence="8">tRNA(Phe) (4-demethylwyosine(37)-C(7)) aminocarboxypropyltransferase</fullName>
    </recommendedName>
</protein>
<evidence type="ECO:0000256" key="2">
    <source>
        <dbReference type="ARBA" id="ARBA00022679"/>
    </source>
</evidence>
<comment type="caution">
    <text evidence="6">The sequence shown here is derived from an EMBL/GenBank/DDBJ whole genome shotgun (WGS) entry which is preliminary data.</text>
</comment>
<comment type="caution">
    <text evidence="4">Lacks conserved residue(s) required for the propagation of feature annotation.</text>
</comment>
<evidence type="ECO:0000256" key="4">
    <source>
        <dbReference type="PROSITE-ProRule" id="PRU01024"/>
    </source>
</evidence>
<keyword evidence="3 4" id="KW-0949">S-adenosyl-L-methionine</keyword>
<dbReference type="AlphaFoldDB" id="A0A813KV56"/>
<dbReference type="PANTHER" id="PTHR11061">
    <property type="entry name" value="RNA M5U METHYLTRANSFERASE"/>
    <property type="match status" value="1"/>
</dbReference>
<comment type="similarity">
    <text evidence="4">Belongs to the class I-like SAM-binding methyltransferase superfamily. RNA M5U methyltransferase family.</text>
</comment>
<dbReference type="GO" id="GO:0006396">
    <property type="term" value="P:RNA processing"/>
    <property type="evidence" value="ECO:0007669"/>
    <property type="project" value="InterPro"/>
</dbReference>
<dbReference type="PROSITE" id="PS51687">
    <property type="entry name" value="SAM_MT_RNA_M5U"/>
    <property type="match status" value="1"/>
</dbReference>
<dbReference type="Gene3D" id="3.40.50.150">
    <property type="entry name" value="Vaccinia Virus protein VP39"/>
    <property type="match status" value="2"/>
</dbReference>
<evidence type="ECO:0000256" key="3">
    <source>
        <dbReference type="ARBA" id="ARBA00022691"/>
    </source>
</evidence>
<feature type="compositionally biased region" description="Basic and acidic residues" evidence="5">
    <location>
        <begin position="464"/>
        <end position="475"/>
    </location>
</feature>
<dbReference type="GO" id="GO:0032259">
    <property type="term" value="P:methylation"/>
    <property type="evidence" value="ECO:0007669"/>
    <property type="project" value="UniProtKB-KW"/>
</dbReference>
<keyword evidence="2 4" id="KW-0808">Transferase</keyword>
<evidence type="ECO:0000313" key="6">
    <source>
        <dbReference type="EMBL" id="CAE8713448.1"/>
    </source>
</evidence>
<dbReference type="SUPFAM" id="SSF53335">
    <property type="entry name" value="S-adenosyl-L-methionine-dependent methyltransferases"/>
    <property type="match status" value="1"/>
</dbReference>
<evidence type="ECO:0000313" key="7">
    <source>
        <dbReference type="Proteomes" id="UP000626109"/>
    </source>
</evidence>
<dbReference type="GO" id="GO:0008173">
    <property type="term" value="F:RNA methyltransferase activity"/>
    <property type="evidence" value="ECO:0007669"/>
    <property type="project" value="InterPro"/>
</dbReference>
<name>A0A813KV56_POLGL</name>
<feature type="binding site" evidence="4">
    <location>
        <position position="413"/>
    </location>
    <ligand>
        <name>S-adenosyl-L-methionine</name>
        <dbReference type="ChEBI" id="CHEBI:59789"/>
    </ligand>
</feature>
<dbReference type="Proteomes" id="UP000626109">
    <property type="component" value="Unassembled WGS sequence"/>
</dbReference>
<sequence>MLAVRGRAPAVISGCRCLTSAASSESARGHLHDQTVVVNALRKDQVLRGVTVAHIDENGHGVVGIHVRKDKQSFEFAFARTLPGERLNLIVEHARHDKYKKKEPGKYRLLLEERGAASLDEVTPRCAHFSEKCGGCAFQHFRYEAQVQAKHSLLCQRMEEYRLDRGGPEVPLPEPSPSAFGFHGRTEFRFFLRDGIRMGLHPVGNPVPISISQCHLHPEASHRAFQAVLDSVRAEARATAFDERTGRGWLCSAIFKASPHAVVKVSADDLSKIPEMEVLVTLVTIPGAPQEVLVRVAESVMSRCKDVVGVTWSDEGGEPASRLAGWRSLGREPQKLLAGRGHLTQHVLGVSLEAAPEAFSRPNQLLADAVASKVVEFSKAGPEDIVWDTFCGQGSLSLPLLLARGCRQLVAFDRSEPAILSLRRNTALHNLEAKVQVVQEDLGSPAFLRALAARLPEPLERLPGRRREFHRKEDKEDSEDEDDDDVEDSGARHRGKGQLVAGSSLPASMPRPDVLLADPGRNGLPKAFRRYIFDLQVPRLVYIGSGKAFLRDITLLVRRGYELQEVASFDSHPHNARLEVVASLQWNGVPEELEWEERMQRNREREQEHNHLAE</sequence>
<feature type="binding site" evidence="4">
    <location>
        <position position="518"/>
    </location>
    <ligand>
        <name>S-adenosyl-L-methionine</name>
        <dbReference type="ChEBI" id="CHEBI:59789"/>
    </ligand>
</feature>
<accession>A0A813KV56</accession>
<dbReference type="InterPro" id="IPR010280">
    <property type="entry name" value="U5_MeTrfase_fam"/>
</dbReference>
<dbReference type="PANTHER" id="PTHR11061:SF30">
    <property type="entry name" value="TRNA (URACIL(54)-C(5))-METHYLTRANSFERASE"/>
    <property type="match status" value="1"/>
</dbReference>